<feature type="non-terminal residue" evidence="1">
    <location>
        <position position="1"/>
    </location>
</feature>
<dbReference type="InterPro" id="IPR029055">
    <property type="entry name" value="Ntn_hydrolases_N"/>
</dbReference>
<dbReference type="SUPFAM" id="SSF56235">
    <property type="entry name" value="N-terminal nucleophile aminohydrolases (Ntn hydrolases)"/>
    <property type="match status" value="1"/>
</dbReference>
<dbReference type="GO" id="GO:0016787">
    <property type="term" value="F:hydrolase activity"/>
    <property type="evidence" value="ECO:0007669"/>
    <property type="project" value="InterPro"/>
</dbReference>
<reference evidence="1" key="1">
    <citation type="submission" date="2018-05" db="EMBL/GenBank/DDBJ databases">
        <authorList>
            <person name="Lanie J.A."/>
            <person name="Ng W.-L."/>
            <person name="Kazmierczak K.M."/>
            <person name="Andrzejewski T.M."/>
            <person name="Davidsen T.M."/>
            <person name="Wayne K.J."/>
            <person name="Tettelin H."/>
            <person name="Glass J.I."/>
            <person name="Rusch D."/>
            <person name="Podicherti R."/>
            <person name="Tsui H.-C.T."/>
            <person name="Winkler M.E."/>
        </authorList>
    </citation>
    <scope>NUCLEOTIDE SEQUENCE</scope>
</reference>
<dbReference type="Gene3D" id="3.60.20.10">
    <property type="entry name" value="Glutamine Phosphoribosylpyrophosphate, subunit 1, domain 1"/>
    <property type="match status" value="1"/>
</dbReference>
<protein>
    <submittedName>
        <fullName evidence="1">Uncharacterized protein</fullName>
    </submittedName>
</protein>
<name>A0A382TI07_9ZZZZ</name>
<dbReference type="GO" id="GO:0017000">
    <property type="term" value="P:antibiotic biosynthetic process"/>
    <property type="evidence" value="ECO:0007669"/>
    <property type="project" value="InterPro"/>
</dbReference>
<accession>A0A382TI07</accession>
<organism evidence="1">
    <name type="scientific">marine metagenome</name>
    <dbReference type="NCBI Taxonomy" id="408172"/>
    <lineage>
        <taxon>unclassified sequences</taxon>
        <taxon>metagenomes</taxon>
        <taxon>ecological metagenomes</taxon>
    </lineage>
</organism>
<dbReference type="AlphaFoldDB" id="A0A382TI07"/>
<dbReference type="PANTHER" id="PTHR34218">
    <property type="entry name" value="PEPTIDASE S45 PENICILLIN AMIDASE"/>
    <property type="match status" value="1"/>
</dbReference>
<gene>
    <name evidence="1" type="ORF">METZ01_LOCUS374256</name>
</gene>
<proteinExistence type="predicted"/>
<dbReference type="Pfam" id="PF01804">
    <property type="entry name" value="Penicil_amidase"/>
    <property type="match status" value="1"/>
</dbReference>
<feature type="non-terminal residue" evidence="1">
    <location>
        <position position="302"/>
    </location>
</feature>
<sequence length="302" mass="34440">DLYVYEKKENGYAYKGRNEPFVVIKDTIAVSGLDDVATTLKFTRHGPVIAETNNHVFVVRAAWLEPGMSPYFGSVEYMRAQNFRDFVGALNRWGAPSENQVYADVDGNIGYKPAGRFPVRRNWDGLLPVPGNGAYEWDGYFDMDVLPEEYNPERGFTGTANSMNLPDGYPIDKYRIGFEWSAPWRYKRLWEVLGEDDRHSVQDSLDLQRDYHSVLTRQMRTLLPDLGNRNMRELLTDWDGNHVADSSAAAFWNLWYSRHLLPALGNHLSGEYMKGQDTPLDSMTVLALLDTVPGKELAKESL</sequence>
<dbReference type="PANTHER" id="PTHR34218:SF4">
    <property type="entry name" value="ACYL-HOMOSERINE LACTONE ACYLASE QUIP"/>
    <property type="match status" value="1"/>
</dbReference>
<evidence type="ECO:0000313" key="1">
    <source>
        <dbReference type="EMBL" id="SVD21402.1"/>
    </source>
</evidence>
<dbReference type="InterPro" id="IPR002692">
    <property type="entry name" value="S45"/>
</dbReference>
<dbReference type="EMBL" id="UINC01136559">
    <property type="protein sequence ID" value="SVD21402.1"/>
    <property type="molecule type" value="Genomic_DNA"/>
</dbReference>